<dbReference type="InterPro" id="IPR051209">
    <property type="entry name" value="FAD-bind_Monooxygenase_sf"/>
</dbReference>
<protein>
    <submittedName>
        <fullName evidence="2">Monooxygenase</fullName>
    </submittedName>
</protein>
<dbReference type="PANTHER" id="PTHR42877:SF4">
    <property type="entry name" value="FAD_NAD(P)-BINDING DOMAIN-CONTAINING PROTEIN-RELATED"/>
    <property type="match status" value="1"/>
</dbReference>
<dbReference type="Pfam" id="PF13738">
    <property type="entry name" value="Pyr_redox_3"/>
    <property type="match status" value="1"/>
</dbReference>
<dbReference type="SUPFAM" id="SSF51905">
    <property type="entry name" value="FAD/NAD(P)-binding domain"/>
    <property type="match status" value="1"/>
</dbReference>
<proteinExistence type="predicted"/>
<gene>
    <name evidence="2" type="ORF">Y5W_02509</name>
</gene>
<evidence type="ECO:0000313" key="3">
    <source>
        <dbReference type="Proteomes" id="UP000662703"/>
    </source>
</evidence>
<feature type="region of interest" description="Disordered" evidence="1">
    <location>
        <begin position="1"/>
        <end position="69"/>
    </location>
</feature>
<accession>A0ABS0ASV2</accession>
<comment type="caution">
    <text evidence="2">The sequence shown here is derived from an EMBL/GenBank/DDBJ whole genome shotgun (WGS) entry which is preliminary data.</text>
</comment>
<dbReference type="InterPro" id="IPR036188">
    <property type="entry name" value="FAD/NAD-bd_sf"/>
</dbReference>
<reference evidence="2 3" key="1">
    <citation type="submission" date="2012-09" db="EMBL/GenBank/DDBJ databases">
        <title>Genome Sequence of alkane-degrading Bacterium Alcanivorax sp. 521-1.</title>
        <authorList>
            <person name="Lai Q."/>
            <person name="Shao Z."/>
        </authorList>
    </citation>
    <scope>NUCLEOTIDE SEQUENCE [LARGE SCALE GENOMIC DNA]</scope>
    <source>
        <strain evidence="2 3">521-1</strain>
    </source>
</reference>
<feature type="compositionally biased region" description="Polar residues" evidence="1">
    <location>
        <begin position="1"/>
        <end position="17"/>
    </location>
</feature>
<keyword evidence="3" id="KW-1185">Reference proteome</keyword>
<dbReference type="EMBL" id="ARXX01000039">
    <property type="protein sequence ID" value="MBF5057215.1"/>
    <property type="molecule type" value="Genomic_DNA"/>
</dbReference>
<dbReference type="PANTHER" id="PTHR42877">
    <property type="entry name" value="L-ORNITHINE N(5)-MONOOXYGENASE-RELATED"/>
    <property type="match status" value="1"/>
</dbReference>
<sequence>MSNSMNETDQPRISANQASAATPSKAAAKKAAARKRPVKKAAPKKAAAKKAASKKAGAKKAPRKAAARKPAAKPASVLIVGAGFAGLGMAIRLKKAGIEDFVILERGEDVGGTWRDNTYPGAACDIPSNLYSFSFAPNPNWSRSYSGGAEILDYVHYLVSAFGLRKHIRFQHNVTALDFDTRRGLWTAELEGREPLRARAAVMAQGPLSNASFPDIEGVEDFQGKKIHSARWDHDYDFTGKRVAVIGTGASAVQIVPELVEKVVRLKVFQRTPAWVIPRPDFRTPDWNKTLFRALPASQKAVREALFWTHETMAMAVIWNSPLTRLAERLARRHLRRQVKDDWMRRQLTPDFRIGCKRVLVSNDYYPALQKDNAQLITWPIAKLSENGIRTADGVEHELDCVVFATGFDVPKSGTPFPVRGRAGRELGEEWARGAQAYKSINVAGYPNLFFLFGPNSGPGHNSALVYMEAQLDYALRGMQRLLDDNLKLMDVKPAVQARHNKQLQKRLARTNWNSGCKSWYLTEDGFNATMFPGFATQYRAQMATFEDRDYEWVALKA</sequence>
<dbReference type="GO" id="GO:0004497">
    <property type="term" value="F:monooxygenase activity"/>
    <property type="evidence" value="ECO:0007669"/>
    <property type="project" value="UniProtKB-KW"/>
</dbReference>
<evidence type="ECO:0000313" key="2">
    <source>
        <dbReference type="EMBL" id="MBF5057215.1"/>
    </source>
</evidence>
<organism evidence="2 3">
    <name type="scientific">Alloalcanivorax profundimaris</name>
    <dbReference type="NCBI Taxonomy" id="2735259"/>
    <lineage>
        <taxon>Bacteria</taxon>
        <taxon>Pseudomonadati</taxon>
        <taxon>Pseudomonadota</taxon>
        <taxon>Gammaproteobacteria</taxon>
        <taxon>Oceanospirillales</taxon>
        <taxon>Alcanivoracaceae</taxon>
        <taxon>Alloalcanivorax</taxon>
    </lineage>
</organism>
<keyword evidence="2" id="KW-0560">Oxidoreductase</keyword>
<dbReference type="PRINTS" id="PR00469">
    <property type="entry name" value="PNDRDTASEII"/>
</dbReference>
<dbReference type="Gene3D" id="3.50.50.60">
    <property type="entry name" value="FAD/NAD(P)-binding domain"/>
    <property type="match status" value="2"/>
</dbReference>
<dbReference type="Proteomes" id="UP000662703">
    <property type="component" value="Unassembled WGS sequence"/>
</dbReference>
<name>A0ABS0ASV2_9GAMM</name>
<evidence type="ECO:0000256" key="1">
    <source>
        <dbReference type="SAM" id="MobiDB-lite"/>
    </source>
</evidence>
<feature type="compositionally biased region" description="Basic residues" evidence="1">
    <location>
        <begin position="27"/>
        <end position="69"/>
    </location>
</feature>
<keyword evidence="2" id="KW-0503">Monooxygenase</keyword>